<evidence type="ECO:0000256" key="3">
    <source>
        <dbReference type="ARBA" id="ARBA00022691"/>
    </source>
</evidence>
<dbReference type="PANTHER" id="PTHR11228">
    <property type="entry name" value="RADICAL SAM DOMAIN PROTEIN"/>
    <property type="match status" value="1"/>
</dbReference>
<dbReference type="AlphaFoldDB" id="F2KMQ7"/>
<feature type="domain" description="Radical SAM core" evidence="7">
    <location>
        <begin position="43"/>
        <end position="257"/>
    </location>
</feature>
<comment type="cofactor">
    <cofactor evidence="1">
        <name>[4Fe-4S] cluster</name>
        <dbReference type="ChEBI" id="CHEBI:49883"/>
    </cofactor>
</comment>
<dbReference type="SFLD" id="SFLDG01067">
    <property type="entry name" value="SPASM/twitch_domain_containing"/>
    <property type="match status" value="1"/>
</dbReference>
<reference evidence="8 9" key="1">
    <citation type="submission" date="2011-03" db="EMBL/GenBank/DDBJ databases">
        <title>The complete genome of Archaeoglobus veneficus SNP6.</title>
        <authorList>
            <consortium name="US DOE Joint Genome Institute (JGI-PGF)"/>
            <person name="Lucas S."/>
            <person name="Copeland A."/>
            <person name="Lapidus A."/>
            <person name="Bruce D."/>
            <person name="Goodwin L."/>
            <person name="Pitluck S."/>
            <person name="Kyrpides N."/>
            <person name="Mavromatis K."/>
            <person name="Pagani I."/>
            <person name="Ivanova N."/>
            <person name="Mikhailova N."/>
            <person name="Lu M."/>
            <person name="Detter J.C."/>
            <person name="Tapia R."/>
            <person name="Han C."/>
            <person name="Land M."/>
            <person name="Hauser L."/>
            <person name="Markowitz V."/>
            <person name="Cheng J.-F."/>
            <person name="Hugenholtz P."/>
            <person name="Woyke T."/>
            <person name="Wu D."/>
            <person name="Spring S."/>
            <person name="Brambilla E."/>
            <person name="Klenk H.-P."/>
            <person name="Eisen J.A."/>
        </authorList>
    </citation>
    <scope>NUCLEOTIDE SEQUENCE [LARGE SCALE GENOMIC DNA]</scope>
    <source>
        <strain>SNP6</strain>
    </source>
</reference>
<evidence type="ECO:0000256" key="4">
    <source>
        <dbReference type="ARBA" id="ARBA00022723"/>
    </source>
</evidence>
<dbReference type="SFLD" id="SFLDG01387">
    <property type="entry name" value="BtrN-like_SPASM_domain_contain"/>
    <property type="match status" value="1"/>
</dbReference>
<dbReference type="Pfam" id="PF04055">
    <property type="entry name" value="Radical_SAM"/>
    <property type="match status" value="1"/>
</dbReference>
<dbReference type="GO" id="GO:0003824">
    <property type="term" value="F:catalytic activity"/>
    <property type="evidence" value="ECO:0007669"/>
    <property type="project" value="InterPro"/>
</dbReference>
<keyword evidence="3" id="KW-0949">S-adenosyl-L-methionine</keyword>
<gene>
    <name evidence="8" type="ordered locus">Arcve_0038</name>
</gene>
<dbReference type="SFLD" id="SFLDS00029">
    <property type="entry name" value="Radical_SAM"/>
    <property type="match status" value="1"/>
</dbReference>
<dbReference type="PANTHER" id="PTHR11228:SF34">
    <property type="entry name" value="TUNGSTEN-CONTAINING ALDEHYDE FERREDOXIN OXIDOREDUCTASE COFACTOR MODIFYING PROTEIN"/>
    <property type="match status" value="1"/>
</dbReference>
<protein>
    <submittedName>
        <fullName evidence="8">Radical SAM domain protein</fullName>
    </submittedName>
</protein>
<keyword evidence="2" id="KW-0004">4Fe-4S</keyword>
<dbReference type="EMBL" id="CP002588">
    <property type="protein sequence ID" value="AEA46081.1"/>
    <property type="molecule type" value="Genomic_DNA"/>
</dbReference>
<keyword evidence="6" id="KW-0411">Iron-sulfur</keyword>
<dbReference type="InterPro" id="IPR013785">
    <property type="entry name" value="Aldolase_TIM"/>
</dbReference>
<dbReference type="InterPro" id="IPR058240">
    <property type="entry name" value="rSAM_sf"/>
</dbReference>
<dbReference type="STRING" id="693661.Arcve_0038"/>
<accession>F2KMQ7</accession>
<dbReference type="GO" id="GO:0051539">
    <property type="term" value="F:4 iron, 4 sulfur cluster binding"/>
    <property type="evidence" value="ECO:0007669"/>
    <property type="project" value="UniProtKB-KW"/>
</dbReference>
<proteinExistence type="predicted"/>
<evidence type="ECO:0000256" key="5">
    <source>
        <dbReference type="ARBA" id="ARBA00023004"/>
    </source>
</evidence>
<keyword evidence="9" id="KW-1185">Reference proteome</keyword>
<evidence type="ECO:0000256" key="2">
    <source>
        <dbReference type="ARBA" id="ARBA00022485"/>
    </source>
</evidence>
<evidence type="ECO:0000259" key="7">
    <source>
        <dbReference type="PROSITE" id="PS51918"/>
    </source>
</evidence>
<evidence type="ECO:0000256" key="6">
    <source>
        <dbReference type="ARBA" id="ARBA00023014"/>
    </source>
</evidence>
<dbReference type="HOGENOM" id="CLU_009273_1_1_2"/>
<dbReference type="Proteomes" id="UP000008136">
    <property type="component" value="Chromosome"/>
</dbReference>
<dbReference type="InterPro" id="IPR000385">
    <property type="entry name" value="MoaA_NifB_PqqE_Fe-S-bd_CS"/>
</dbReference>
<dbReference type="InterPro" id="IPR050377">
    <property type="entry name" value="Radical_SAM_PqqE_MftC-like"/>
</dbReference>
<dbReference type="SUPFAM" id="SSF102114">
    <property type="entry name" value="Radical SAM enzymes"/>
    <property type="match status" value="1"/>
</dbReference>
<dbReference type="InterPro" id="IPR007197">
    <property type="entry name" value="rSAM"/>
</dbReference>
<evidence type="ECO:0000313" key="9">
    <source>
        <dbReference type="Proteomes" id="UP000008136"/>
    </source>
</evidence>
<dbReference type="CDD" id="cd01335">
    <property type="entry name" value="Radical_SAM"/>
    <property type="match status" value="1"/>
</dbReference>
<dbReference type="InterPro" id="IPR034391">
    <property type="entry name" value="AdoMet-like_SPASM_containing"/>
</dbReference>
<dbReference type="PROSITE" id="PS01305">
    <property type="entry name" value="MOAA_NIFB_PQQE"/>
    <property type="match status" value="1"/>
</dbReference>
<evidence type="ECO:0000313" key="8">
    <source>
        <dbReference type="EMBL" id="AEA46081.1"/>
    </source>
</evidence>
<dbReference type="Gene3D" id="3.20.20.70">
    <property type="entry name" value="Aldolase class I"/>
    <property type="match status" value="1"/>
</dbReference>
<dbReference type="KEGG" id="ave:Arcve_0038"/>
<dbReference type="PROSITE" id="PS51918">
    <property type="entry name" value="RADICAL_SAM"/>
    <property type="match status" value="1"/>
</dbReference>
<dbReference type="eggNOG" id="arCOG00938">
    <property type="taxonomic scope" value="Archaea"/>
</dbReference>
<organism evidence="8 9">
    <name type="scientific">Archaeoglobus veneficus (strain DSM 11195 / SNP6)</name>
    <dbReference type="NCBI Taxonomy" id="693661"/>
    <lineage>
        <taxon>Archaea</taxon>
        <taxon>Methanobacteriati</taxon>
        <taxon>Methanobacteriota</taxon>
        <taxon>Archaeoglobi</taxon>
        <taxon>Archaeoglobales</taxon>
        <taxon>Archaeoglobaceae</taxon>
        <taxon>Archaeoglobus</taxon>
    </lineage>
</organism>
<name>F2KMQ7_ARCVS</name>
<dbReference type="GO" id="GO:0046872">
    <property type="term" value="F:metal ion binding"/>
    <property type="evidence" value="ECO:0007669"/>
    <property type="project" value="UniProtKB-KW"/>
</dbReference>
<keyword evidence="4" id="KW-0479">Metal-binding</keyword>
<keyword evidence="5" id="KW-0408">Iron</keyword>
<evidence type="ECO:0000256" key="1">
    <source>
        <dbReference type="ARBA" id="ARBA00001966"/>
    </source>
</evidence>
<sequence>MERVQNPQYRLFILSKTRDYPSQALDLFPGVALKIARCLTTGEAKSVKIQIEVTNRCNFRCKYCIRNYWKADLLDMDLTMFRKILDSFDEVERLILYGFGEPLIHKNIVEMLDLAKSKSEVLLTTNGSIKLDKVVDKVDHLGISIDTLIPGVLESIRKGSSWKIIRDNIEYAIKRTEVELEVVLTKDNIGEFVEFVKWAGEISADVAATNLVPYCKEMYDKVLFVELSKTPVEICEKVLGTDYNRMNELLKSVTSYSHDGINAYNELWQKVRSENYHLNLPAIIENQHRIKLAREVEKIFEEARKIAKSYQIKLDLPNVFADESKRACPYEDTIFIRSDGKITPCMEFAYTHPLYINGHKKIVNEYIIGNISSFDMEFMEMKKRLVEEFPWCGDCQFAVGCWFVEEALDCYGNSPSCSECLYSAGIARCLI</sequence>